<dbReference type="RefSeq" id="WP_186534299.1">
    <property type="nucleotide sequence ID" value="NZ_JABWQP020000006.1"/>
</dbReference>
<evidence type="ECO:0000313" key="3">
    <source>
        <dbReference type="Proteomes" id="UP000648816"/>
    </source>
</evidence>
<organism evidence="1">
    <name type="scientific">Pseudomonas khorasanensis</name>
    <dbReference type="NCBI Taxonomy" id="2745508"/>
    <lineage>
        <taxon>Bacteria</taxon>
        <taxon>Pseudomonadati</taxon>
        <taxon>Pseudomonadota</taxon>
        <taxon>Gammaproteobacteria</taxon>
        <taxon>Pseudomonadales</taxon>
        <taxon>Pseudomonadaceae</taxon>
        <taxon>Pseudomonas</taxon>
    </lineage>
</organism>
<dbReference type="InterPro" id="IPR049810">
    <property type="entry name" value="S6_alt_immun-like"/>
</dbReference>
<dbReference type="EMBL" id="JABWQP010000024">
    <property type="protein sequence ID" value="MBC3344829.1"/>
    <property type="molecule type" value="Genomic_DNA"/>
</dbReference>
<gene>
    <name evidence="2" type="ORF">HU727_014810</name>
    <name evidence="1" type="ORF">HU727_24620</name>
</gene>
<evidence type="ECO:0000313" key="2">
    <source>
        <dbReference type="EMBL" id="MBV4486864.1"/>
    </source>
</evidence>
<reference evidence="2" key="3">
    <citation type="submission" date="2021-06" db="EMBL/GenBank/DDBJ databases">
        <title>Updating the genus Pseudomonas: Description of 43 new species and partition of the Pseudomonas putida group.</title>
        <authorList>
            <person name="Girard L."/>
            <person name="Lood C."/>
            <person name="Vandamme P."/>
            <person name="Rokni-Zadeh H."/>
            <person name="Van Noort V."/>
            <person name="Hofte M."/>
            <person name="Lavigne R."/>
            <person name="De Mot R."/>
        </authorList>
    </citation>
    <scope>NUCLEOTIDE SEQUENCE</scope>
    <source>
        <strain evidence="2">SWRI153</strain>
    </source>
</reference>
<reference evidence="1" key="2">
    <citation type="submission" date="2020-07" db="EMBL/GenBank/DDBJ databases">
        <authorList>
            <person name="Lood C."/>
            <person name="Girard L."/>
        </authorList>
    </citation>
    <scope>NUCLEOTIDE SEQUENCE</scope>
    <source>
        <strain evidence="1">SWRI153</strain>
    </source>
</reference>
<sequence length="82" mass="9266">MVFLALSGFFPETNPDNSLQYDKDVPEASEQAVLDAMGWKSLKDVPMGEHDLTETQAREIMQIVNTPFRDDLIYCIGLCREA</sequence>
<dbReference type="NCBIfam" id="NF040643">
    <property type="entry name" value="S6_alt_immun"/>
    <property type="match status" value="1"/>
</dbReference>
<reference evidence="1 3" key="1">
    <citation type="journal article" date="2020" name="Microorganisms">
        <title>Reliable Identification of Environmental Pseudomonas Isolates Using the rpoD Gene.</title>
        <authorList>
            <consortium name="The Broad Institute Genome Sequencing Platform"/>
            <person name="Girard L."/>
            <person name="Lood C."/>
            <person name="Rokni-Zadeh H."/>
            <person name="van Noort V."/>
            <person name="Lavigne R."/>
            <person name="De Mot R."/>
        </authorList>
    </citation>
    <scope>NUCLEOTIDE SEQUENCE</scope>
    <source>
        <strain evidence="1 3">SWRI153</strain>
    </source>
</reference>
<dbReference type="EMBL" id="JABWQP020000006">
    <property type="protein sequence ID" value="MBV4486864.1"/>
    <property type="molecule type" value="Genomic_DNA"/>
</dbReference>
<keyword evidence="3" id="KW-1185">Reference proteome</keyword>
<comment type="caution">
    <text evidence="1">The sequence shown here is derived from an EMBL/GenBank/DDBJ whole genome shotgun (WGS) entry which is preliminary data.</text>
</comment>
<protein>
    <submittedName>
        <fullName evidence="1">Uncharacterized protein</fullName>
    </submittedName>
</protein>
<evidence type="ECO:0000313" key="1">
    <source>
        <dbReference type="EMBL" id="MBC3344829.1"/>
    </source>
</evidence>
<name>A0A923JHW5_9PSED</name>
<proteinExistence type="predicted"/>
<dbReference type="Proteomes" id="UP000648816">
    <property type="component" value="Unassembled WGS sequence"/>
</dbReference>
<dbReference type="AlphaFoldDB" id="A0A923JHW5"/>
<accession>A0A923JHW5</accession>